<accession>A0ABT1MTJ9</accession>
<protein>
    <submittedName>
        <fullName evidence="2">Alpha/beta hydrolase</fullName>
    </submittedName>
</protein>
<dbReference type="PANTHER" id="PTHR11614">
    <property type="entry name" value="PHOSPHOLIPASE-RELATED"/>
    <property type="match status" value="1"/>
</dbReference>
<reference evidence="2 3" key="1">
    <citation type="submission" date="2022-03" db="EMBL/GenBank/DDBJ databases">
        <authorList>
            <person name="He Y."/>
        </authorList>
    </citation>
    <scope>NUCLEOTIDE SEQUENCE [LARGE SCALE GENOMIC DNA]</scope>
    <source>
        <strain evidence="2 3">TK19116</strain>
    </source>
</reference>
<dbReference type="Proteomes" id="UP001203945">
    <property type="component" value="Unassembled WGS sequence"/>
</dbReference>
<gene>
    <name evidence="2" type="ORF">MLD63_14615</name>
</gene>
<organism evidence="2 3">
    <name type="scientific">Paracoccus albicereus</name>
    <dbReference type="NCBI Taxonomy" id="2922394"/>
    <lineage>
        <taxon>Bacteria</taxon>
        <taxon>Pseudomonadati</taxon>
        <taxon>Pseudomonadota</taxon>
        <taxon>Alphaproteobacteria</taxon>
        <taxon>Rhodobacterales</taxon>
        <taxon>Paracoccaceae</taxon>
        <taxon>Paracoccus</taxon>
    </lineage>
</organism>
<name>A0ABT1MTJ9_9RHOB</name>
<keyword evidence="3" id="KW-1185">Reference proteome</keyword>
<evidence type="ECO:0000313" key="2">
    <source>
        <dbReference type="EMBL" id="MCQ0971653.1"/>
    </source>
</evidence>
<sequence length="317" mass="34242">MQDAPFHQLPGDPLPAATAYWARAEDGVRLRLAVWRDGAAADDRAAGTVLLFPGRTEYIEKYAPTAAWLNERGYAVIAIDWRGQGLSDRLQDDPRPGHVGAFADYQRDVVEMVVAASDLGLPRPWHLLAHSMGGCIGLGALLDDLPVESAVFSAPMWGINLRQMPQRMALGVSYLAGRMGRGGRAAPSSGGGKGGTYVLDESFSANLLTGDAQEWSRMVIEAASWPDLTIGGASFDWVAHALNECSRLSREPSPSVPTLVALGALEQVVSKAAIRERVSNWSGAHLLDLPDCRHEPMMETPSVREAFLNAMLDHFEG</sequence>
<keyword evidence="2" id="KW-0378">Hydrolase</keyword>
<dbReference type="InterPro" id="IPR029058">
    <property type="entry name" value="AB_hydrolase_fold"/>
</dbReference>
<dbReference type="InterPro" id="IPR051044">
    <property type="entry name" value="MAG_DAG_Lipase"/>
</dbReference>
<dbReference type="RefSeq" id="WP_255330656.1">
    <property type="nucleotide sequence ID" value="NZ_JAKZEU010000005.1"/>
</dbReference>
<dbReference type="SUPFAM" id="SSF53474">
    <property type="entry name" value="alpha/beta-Hydrolases"/>
    <property type="match status" value="1"/>
</dbReference>
<comment type="caution">
    <text evidence="2">The sequence shown here is derived from an EMBL/GenBank/DDBJ whole genome shotgun (WGS) entry which is preliminary data.</text>
</comment>
<evidence type="ECO:0000313" key="3">
    <source>
        <dbReference type="Proteomes" id="UP001203945"/>
    </source>
</evidence>
<dbReference type="InterPro" id="IPR022742">
    <property type="entry name" value="Hydrolase_4"/>
</dbReference>
<dbReference type="GO" id="GO:0016787">
    <property type="term" value="F:hydrolase activity"/>
    <property type="evidence" value="ECO:0007669"/>
    <property type="project" value="UniProtKB-KW"/>
</dbReference>
<dbReference type="EMBL" id="JAKZEU010000005">
    <property type="protein sequence ID" value="MCQ0971653.1"/>
    <property type="molecule type" value="Genomic_DNA"/>
</dbReference>
<dbReference type="Gene3D" id="3.40.50.1820">
    <property type="entry name" value="alpha/beta hydrolase"/>
    <property type="match status" value="1"/>
</dbReference>
<proteinExistence type="predicted"/>
<dbReference type="Pfam" id="PF12146">
    <property type="entry name" value="Hydrolase_4"/>
    <property type="match status" value="1"/>
</dbReference>
<feature type="domain" description="Serine aminopeptidase S33" evidence="1">
    <location>
        <begin position="45"/>
        <end position="300"/>
    </location>
</feature>
<evidence type="ECO:0000259" key="1">
    <source>
        <dbReference type="Pfam" id="PF12146"/>
    </source>
</evidence>